<dbReference type="RefSeq" id="XP_022107218.1">
    <property type="nucleotide sequence ID" value="XM_022251526.1"/>
</dbReference>
<dbReference type="SUPFAM" id="SSF51735">
    <property type="entry name" value="NAD(P)-binding Rossmann-fold domains"/>
    <property type="match status" value="1"/>
</dbReference>
<dbReference type="Gene3D" id="3.50.50.60">
    <property type="entry name" value="FAD/NAD(P)-binding domain"/>
    <property type="match status" value="3"/>
</dbReference>
<dbReference type="InterPro" id="IPR016156">
    <property type="entry name" value="FAD/NAD-linked_Rdtase_dimer_sf"/>
</dbReference>
<evidence type="ECO:0000256" key="2">
    <source>
        <dbReference type="ARBA" id="ARBA00008147"/>
    </source>
</evidence>
<dbReference type="SUPFAM" id="SSF51905">
    <property type="entry name" value="FAD/NAD(P)-binding domain"/>
    <property type="match status" value="1"/>
</dbReference>
<evidence type="ECO:0000256" key="5">
    <source>
        <dbReference type="ARBA" id="ARBA00022827"/>
    </source>
</evidence>
<feature type="compositionally biased region" description="Gly residues" evidence="7">
    <location>
        <begin position="218"/>
        <end position="230"/>
    </location>
</feature>
<evidence type="ECO:0000256" key="7">
    <source>
        <dbReference type="SAM" id="MobiDB-lite"/>
    </source>
</evidence>
<dbReference type="CTD" id="79912"/>
<organism evidence="10 11">
    <name type="scientific">Acanthaster planci</name>
    <name type="common">Crown-of-thorns starfish</name>
    <dbReference type="NCBI Taxonomy" id="133434"/>
    <lineage>
        <taxon>Eukaryota</taxon>
        <taxon>Metazoa</taxon>
        <taxon>Echinodermata</taxon>
        <taxon>Eleutherozoa</taxon>
        <taxon>Asterozoa</taxon>
        <taxon>Asteroidea</taxon>
        <taxon>Valvatacea</taxon>
        <taxon>Valvatida</taxon>
        <taxon>Acanthasteridae</taxon>
        <taxon>Acanthaster</taxon>
    </lineage>
</organism>
<dbReference type="GeneID" id="110988208"/>
<dbReference type="InterPro" id="IPR036188">
    <property type="entry name" value="FAD/NAD-bd_sf"/>
</dbReference>
<dbReference type="PANTHER" id="PTHR43429">
    <property type="entry name" value="PYRIDINE NUCLEOTIDE-DISULFIDE OXIDOREDUCTASE DOMAIN-CONTAINING"/>
    <property type="match status" value="1"/>
</dbReference>
<keyword evidence="5" id="KW-0274">FAD</keyword>
<evidence type="ECO:0000259" key="9">
    <source>
        <dbReference type="Pfam" id="PF18267"/>
    </source>
</evidence>
<reference evidence="11" key="1">
    <citation type="submission" date="2025-08" db="UniProtKB">
        <authorList>
            <consortium name="RefSeq"/>
        </authorList>
    </citation>
    <scope>IDENTIFICATION</scope>
</reference>
<dbReference type="InterPro" id="IPR050260">
    <property type="entry name" value="FAD-bd_OxRdtase"/>
</dbReference>
<feature type="domain" description="NADH-rubredoxin oxidoreductase C-terminal" evidence="9">
    <location>
        <begin position="407"/>
        <end position="472"/>
    </location>
</feature>
<keyword evidence="10" id="KW-1185">Reference proteome</keyword>
<dbReference type="KEGG" id="aplc:110988208"/>
<dbReference type="Proteomes" id="UP000694845">
    <property type="component" value="Unplaced"/>
</dbReference>
<evidence type="ECO:0000313" key="10">
    <source>
        <dbReference type="Proteomes" id="UP000694845"/>
    </source>
</evidence>
<name>A0A8B7ZNP8_ACAPL</name>
<dbReference type="PANTHER" id="PTHR43429:SF2">
    <property type="entry name" value="PYRIDINE NUCLEOTIDE-DISULFIDE OXIDOREDUCTASE DOMAIN-CONTAINING PROTEIN 1"/>
    <property type="match status" value="1"/>
</dbReference>
<proteinExistence type="inferred from homology"/>
<dbReference type="GO" id="GO:0016491">
    <property type="term" value="F:oxidoreductase activity"/>
    <property type="evidence" value="ECO:0007669"/>
    <property type="project" value="UniProtKB-KW"/>
</dbReference>
<dbReference type="Gene3D" id="3.30.390.30">
    <property type="match status" value="1"/>
</dbReference>
<keyword evidence="6" id="KW-0560">Oxidoreductase</keyword>
<evidence type="ECO:0000256" key="6">
    <source>
        <dbReference type="ARBA" id="ARBA00023002"/>
    </source>
</evidence>
<gene>
    <name evidence="11" type="primary">LOC110988208</name>
</gene>
<accession>A0A8B7ZNP8</accession>
<dbReference type="InterPro" id="IPR036291">
    <property type="entry name" value="NAD(P)-bd_dom_sf"/>
</dbReference>
<protein>
    <recommendedName>
        <fullName evidence="3">Pyridine nucleotide-disulfide oxidoreductase domain-containing protein 1</fullName>
    </recommendedName>
</protein>
<evidence type="ECO:0000256" key="1">
    <source>
        <dbReference type="ARBA" id="ARBA00001974"/>
    </source>
</evidence>
<feature type="domain" description="FAD/NAD(P)-binding" evidence="8">
    <location>
        <begin position="13"/>
        <end position="166"/>
    </location>
</feature>
<comment type="cofactor">
    <cofactor evidence="1">
        <name>FAD</name>
        <dbReference type="ChEBI" id="CHEBI:57692"/>
    </cofactor>
</comment>
<dbReference type="InterPro" id="IPR041575">
    <property type="entry name" value="Rubredoxin_C"/>
</dbReference>
<dbReference type="InterPro" id="IPR023753">
    <property type="entry name" value="FAD/NAD-binding_dom"/>
</dbReference>
<dbReference type="Pfam" id="PF18267">
    <property type="entry name" value="Rubredoxin_C"/>
    <property type="match status" value="1"/>
</dbReference>
<dbReference type="OrthoDB" id="202203at2759"/>
<dbReference type="PRINTS" id="PR00368">
    <property type="entry name" value="FADPNR"/>
</dbReference>
<keyword evidence="4" id="KW-0285">Flavoprotein</keyword>
<dbReference type="Pfam" id="PF07992">
    <property type="entry name" value="Pyr_redox_2"/>
    <property type="match status" value="2"/>
</dbReference>
<evidence type="ECO:0000256" key="4">
    <source>
        <dbReference type="ARBA" id="ARBA00022630"/>
    </source>
</evidence>
<dbReference type="AlphaFoldDB" id="A0A8B7ZNP8"/>
<feature type="region of interest" description="Disordered" evidence="7">
    <location>
        <begin position="209"/>
        <end position="230"/>
    </location>
</feature>
<comment type="similarity">
    <text evidence="2">Belongs to the class-I pyridine nucleotide-disulfide oxidoreductase family. PYROXD1 subfamily.</text>
</comment>
<evidence type="ECO:0000313" key="11">
    <source>
        <dbReference type="RefSeq" id="XP_022107218.1"/>
    </source>
</evidence>
<evidence type="ECO:0000259" key="8">
    <source>
        <dbReference type="Pfam" id="PF07992"/>
    </source>
</evidence>
<dbReference type="OMA" id="MCENLIL"/>
<sequence length="493" mass="53718">MAEARIMEGSYMYVVIGGGIAGVTCAEQLSALCPEEQILLVTSSPLIKAVTNFTKISRALEEFDVEERPASSMQTQCTNVQVLQCTVDSLDAADHRLTTREGSTVAYRKLCICTGGQPKVIARDNPYVLGIRDTESVVTFQKRMSGAKRVVVVGNGGIATELVYEIEGCQVVWAIKDDAISSTFVDAGAAEFFLPQLSAEKETAKGPLKRHKYTVSSGTGGGSDTQGGALGPDWSTGLMMKGQAEGSHNIRVEYKCEVDGILTPEQVATSGRTPDAFLETQEFKETVSWPVYVSLTNGKLYGCDFVISATGVTPNAGAFLKTTSFNVAEDGGLKVDDHMRTNVPDIYAAGDVCTASWDPAPHWLQMRLWSQARQMGAYAAKCMVANVRQEPISQDFCFELFAHATRFFGYKVVLLGKFNAQGLGSDYEMLLRMTKGEEYVKAVLKDGRMQGAVLIGETDLEETFENLILNKIDLSAYGENLLDPNIDIEDYFD</sequence>
<feature type="domain" description="FAD/NAD(P)-binding" evidence="8">
    <location>
        <begin position="292"/>
        <end position="376"/>
    </location>
</feature>
<evidence type="ECO:0000256" key="3">
    <source>
        <dbReference type="ARBA" id="ARBA00018240"/>
    </source>
</evidence>